<dbReference type="PANTHER" id="PTHR15172">
    <property type="entry name" value="GALACTOCEREBROSIDASE"/>
    <property type="match status" value="1"/>
</dbReference>
<evidence type="ECO:0000256" key="1">
    <source>
        <dbReference type="ARBA" id="ARBA00005637"/>
    </source>
</evidence>
<evidence type="ECO:0000256" key="7">
    <source>
        <dbReference type="ARBA" id="ARBA00023098"/>
    </source>
</evidence>
<evidence type="ECO:0000259" key="16">
    <source>
        <dbReference type="Pfam" id="PF21708"/>
    </source>
</evidence>
<keyword evidence="6" id="KW-0442">Lipid degradation</keyword>
<evidence type="ECO:0000256" key="4">
    <source>
        <dbReference type="ARBA" id="ARBA00022801"/>
    </source>
</evidence>
<keyword evidence="4" id="KW-0378">Hydrolase</keyword>
<evidence type="ECO:0000256" key="12">
    <source>
        <dbReference type="PIRSR" id="PIRSR601286-50"/>
    </source>
</evidence>
<keyword evidence="18" id="KW-1185">Reference proteome</keyword>
<dbReference type="InterPro" id="IPR035394">
    <property type="entry name" value="Glyco_hydro_59_dom"/>
</dbReference>
<dbReference type="InterPro" id="IPR001286">
    <property type="entry name" value="Glyco_hydro_59"/>
</dbReference>
<evidence type="ECO:0000256" key="13">
    <source>
        <dbReference type="SAM" id="SignalP"/>
    </source>
</evidence>
<dbReference type="EMBL" id="JAZGQO010000006">
    <property type="protein sequence ID" value="KAK6186072.1"/>
    <property type="molecule type" value="Genomic_DNA"/>
</dbReference>
<reference evidence="17 18" key="1">
    <citation type="submission" date="2024-01" db="EMBL/GenBank/DDBJ databases">
        <title>The genome of the rayed Mediterranean limpet Patella caerulea (Linnaeus, 1758).</title>
        <authorList>
            <person name="Anh-Thu Weber A."/>
            <person name="Halstead-Nussloch G."/>
        </authorList>
    </citation>
    <scope>NUCLEOTIDE SEQUENCE [LARGE SCALE GENOMIC DNA]</scope>
    <source>
        <strain evidence="17">AATW-2023a</strain>
        <tissue evidence="17">Whole specimen</tissue>
    </source>
</reference>
<dbReference type="Pfam" id="PF02057">
    <property type="entry name" value="Glyco_hydro_59"/>
    <property type="match status" value="1"/>
</dbReference>
<dbReference type="GO" id="GO:0016020">
    <property type="term" value="C:membrane"/>
    <property type="evidence" value="ECO:0007669"/>
    <property type="project" value="GOC"/>
</dbReference>
<dbReference type="Pfam" id="PF21708">
    <property type="entry name" value="Glyco_hydro_59_C"/>
    <property type="match status" value="1"/>
</dbReference>
<dbReference type="InterPro" id="IPR017853">
    <property type="entry name" value="GH"/>
</dbReference>
<keyword evidence="8" id="KW-1015">Disulfide bond</keyword>
<dbReference type="AlphaFoldDB" id="A0AAN8PUT2"/>
<dbReference type="Gene3D" id="3.20.20.80">
    <property type="entry name" value="Glycosidases"/>
    <property type="match status" value="1"/>
</dbReference>
<evidence type="ECO:0000313" key="17">
    <source>
        <dbReference type="EMBL" id="KAK6186072.1"/>
    </source>
</evidence>
<evidence type="ECO:0000256" key="5">
    <source>
        <dbReference type="ARBA" id="ARBA00022919"/>
    </source>
</evidence>
<comment type="similarity">
    <text evidence="1">Belongs to the glycosyl hydrolase 59 family.</text>
</comment>
<dbReference type="PANTHER" id="PTHR15172:SF1">
    <property type="entry name" value="GALACTOCEREBROSIDASE"/>
    <property type="match status" value="1"/>
</dbReference>
<accession>A0AAN8PUT2</accession>
<proteinExistence type="inferred from homology"/>
<keyword evidence="7" id="KW-0443">Lipid metabolism</keyword>
<keyword evidence="3 13" id="KW-0732">Signal</keyword>
<dbReference type="Gene3D" id="2.60.120.560">
    <property type="entry name" value="Exo-inulinase, domain 1"/>
    <property type="match status" value="1"/>
</dbReference>
<keyword evidence="5" id="KW-0746">Sphingolipid metabolism</keyword>
<comment type="caution">
    <text evidence="17">The sequence shown here is derived from an EMBL/GenBank/DDBJ whole genome shotgun (WGS) entry which is preliminary data.</text>
</comment>
<dbReference type="Gene3D" id="3.20.20.70">
    <property type="entry name" value="Aldolase class I"/>
    <property type="match status" value="1"/>
</dbReference>
<sequence>MNMLTGYYSLCLCLVLCPYVITQYVYRIDDTPGFGRRFDGVGGLSGGGATSKLLVNYPQQQRDEILDYLFKPNFGASLHILKVEIGGDGQSTDGTEASHMHYSWDMNFERGYEWWMMKEAKKRNPDIKLFGLPWAFPGWVGGGTLSPYTYPEVTSTYVCEWILGAKRIHNLTIDYVGIWNERGYNITYILTLRNTLDSYGLQHVEIEAADESIDDLQIAYDVLTNPDLARAVSIIGFHQPRTHIEMMALETGKPIWASEDYSQPPDNYGGSCWARTINQDYSNGFITAQIAWCVINSMYDGLPYNDNGLMRAIEPWSGSYYVAPPIWASAHTTQFTKPGWMYLKHGSGVGNFSRGGSYVTFMSPDQQDFTIVIETGTFNHSHCRKVIEPFTVEPQDVILQLKGTLTKVDRLQVWYTKLTFDGSSSTIFQQKSPIKVTNGEIRLSLDIDEIWTLTTITTGQKGQHNPPPSPAPFPLPYTDDFEVYPIYSEAYNLVAQAGYYEITDIGTPHNKVTRQMSLEMPVFWGKTDGLGVTLALIGNANWTDINISVDARPAPINGTNGVFVACRLYNLGLRDSINAGLYFFIFPANKTFVVSSDVIRKHVILRGHYAGITAEWNQLSLSVKGSEAVGSINVQVFNTKIPGGTVQGFVGLGTTSYKLADFDNLNISRP</sequence>
<dbReference type="Pfam" id="PF17387">
    <property type="entry name" value="Glyco_hydro_59M"/>
    <property type="match status" value="1"/>
</dbReference>
<dbReference type="InterPro" id="IPR013785">
    <property type="entry name" value="Aldolase_TIM"/>
</dbReference>
<evidence type="ECO:0000256" key="8">
    <source>
        <dbReference type="ARBA" id="ARBA00023157"/>
    </source>
</evidence>
<feature type="active site" description="Nucleophile" evidence="12">
    <location>
        <position position="259"/>
    </location>
</feature>
<feature type="signal peptide" evidence="13">
    <location>
        <begin position="1"/>
        <end position="22"/>
    </location>
</feature>
<evidence type="ECO:0000256" key="9">
    <source>
        <dbReference type="ARBA" id="ARBA00023180"/>
    </source>
</evidence>
<feature type="chain" id="PRO_5042910216" description="galactosylceramidase" evidence="13">
    <location>
        <begin position="23"/>
        <end position="670"/>
    </location>
</feature>
<feature type="active site" description="Proton donor/acceptor" evidence="12">
    <location>
        <position position="181"/>
    </location>
</feature>
<keyword evidence="9" id="KW-0325">Glycoprotein</keyword>
<keyword evidence="10" id="KW-0326">Glycosidase</keyword>
<dbReference type="Proteomes" id="UP001347796">
    <property type="component" value="Unassembled WGS sequence"/>
</dbReference>
<organism evidence="17 18">
    <name type="scientific">Patella caerulea</name>
    <name type="common">Rayed Mediterranean limpet</name>
    <dbReference type="NCBI Taxonomy" id="87958"/>
    <lineage>
        <taxon>Eukaryota</taxon>
        <taxon>Metazoa</taxon>
        <taxon>Spiralia</taxon>
        <taxon>Lophotrochozoa</taxon>
        <taxon>Mollusca</taxon>
        <taxon>Gastropoda</taxon>
        <taxon>Patellogastropoda</taxon>
        <taxon>Patelloidea</taxon>
        <taxon>Patellidae</taxon>
        <taxon>Patella</taxon>
    </lineage>
</organism>
<dbReference type="GO" id="GO:0006683">
    <property type="term" value="P:galactosylceramide catabolic process"/>
    <property type="evidence" value="ECO:0007669"/>
    <property type="project" value="InterPro"/>
</dbReference>
<evidence type="ECO:0000256" key="3">
    <source>
        <dbReference type="ARBA" id="ARBA00022729"/>
    </source>
</evidence>
<dbReference type="SUPFAM" id="SSF51445">
    <property type="entry name" value="(Trans)glycosidases"/>
    <property type="match status" value="1"/>
</dbReference>
<feature type="domain" description="Glycosyl hydrolase family 59 C-terminal lectin" evidence="16">
    <location>
        <begin position="496"/>
        <end position="668"/>
    </location>
</feature>
<evidence type="ECO:0000256" key="11">
    <source>
        <dbReference type="ARBA" id="ARBA00033098"/>
    </source>
</evidence>
<dbReference type="InterPro" id="IPR049162">
    <property type="entry name" value="GH59_C"/>
</dbReference>
<feature type="domain" description="Glycosyl hydrolase family 59 catalytic" evidence="14">
    <location>
        <begin position="38"/>
        <end position="334"/>
    </location>
</feature>
<gene>
    <name evidence="17" type="ORF">SNE40_008178</name>
</gene>
<evidence type="ECO:0000256" key="2">
    <source>
        <dbReference type="ARBA" id="ARBA00012657"/>
    </source>
</evidence>
<dbReference type="GO" id="GO:0005764">
    <property type="term" value="C:lysosome"/>
    <property type="evidence" value="ECO:0007669"/>
    <property type="project" value="TreeGrafter"/>
</dbReference>
<evidence type="ECO:0000313" key="18">
    <source>
        <dbReference type="Proteomes" id="UP001347796"/>
    </source>
</evidence>
<protein>
    <recommendedName>
        <fullName evidence="2">galactosylceramidase</fullName>
        <ecNumber evidence="2">3.2.1.46</ecNumber>
    </recommendedName>
    <alternativeName>
        <fullName evidence="11">Galactosylceramidase</fullName>
    </alternativeName>
</protein>
<feature type="domain" description="Glycosyl hydrolase family 59 central" evidence="15">
    <location>
        <begin position="343"/>
        <end position="460"/>
    </location>
</feature>
<dbReference type="GO" id="GO:0004336">
    <property type="term" value="F:galactosylceramidase activity"/>
    <property type="evidence" value="ECO:0007669"/>
    <property type="project" value="UniProtKB-EC"/>
</dbReference>
<evidence type="ECO:0000259" key="15">
    <source>
        <dbReference type="Pfam" id="PF17387"/>
    </source>
</evidence>
<dbReference type="EC" id="3.2.1.46" evidence="2"/>
<evidence type="ECO:0000259" key="14">
    <source>
        <dbReference type="Pfam" id="PF02057"/>
    </source>
</evidence>
<evidence type="ECO:0000256" key="10">
    <source>
        <dbReference type="ARBA" id="ARBA00023295"/>
    </source>
</evidence>
<evidence type="ECO:0000256" key="6">
    <source>
        <dbReference type="ARBA" id="ARBA00022963"/>
    </source>
</evidence>
<dbReference type="PRINTS" id="PR00850">
    <property type="entry name" value="GLHYDRLASE59"/>
</dbReference>
<dbReference type="InterPro" id="IPR049161">
    <property type="entry name" value="GH59_cat"/>
</dbReference>
<name>A0AAN8PUT2_PATCE</name>